<protein>
    <submittedName>
        <fullName evidence="6">Flagellar export chaperone FliS</fullName>
    </submittedName>
</protein>
<keyword evidence="6" id="KW-0969">Cilium</keyword>
<gene>
    <name evidence="6" type="ORF">AB835_02275</name>
</gene>
<keyword evidence="6" id="KW-0282">Flagellum</keyword>
<dbReference type="AlphaFoldDB" id="A0A1D2QT36"/>
<organism evidence="6 7">
    <name type="scientific">Candidatus Endobugula sertula</name>
    <name type="common">Bugula neritina bacterial symbiont</name>
    <dbReference type="NCBI Taxonomy" id="62101"/>
    <lineage>
        <taxon>Bacteria</taxon>
        <taxon>Pseudomonadati</taxon>
        <taxon>Pseudomonadota</taxon>
        <taxon>Gammaproteobacteria</taxon>
        <taxon>Cellvibrionales</taxon>
        <taxon>Cellvibrionaceae</taxon>
        <taxon>Candidatus Endobugula</taxon>
    </lineage>
</organism>
<keyword evidence="6" id="KW-0966">Cell projection</keyword>
<evidence type="ECO:0000313" key="7">
    <source>
        <dbReference type="Proteomes" id="UP000242502"/>
    </source>
</evidence>
<sequence>MSATVVNNQTTDIESVTPYQVITLLLSGALERIDQAITNIGDGEIDAAALLVQKTMAIVAGLRESLDLSQGGDIAVNLDALYEYILARLEGIGTDEPIVTLNEVKSLLQEVHAGWEGISDSVKY</sequence>
<evidence type="ECO:0000256" key="4">
    <source>
        <dbReference type="ARBA" id="ARBA00022795"/>
    </source>
</evidence>
<dbReference type="PANTHER" id="PTHR34773">
    <property type="entry name" value="FLAGELLAR SECRETION CHAPERONE FLIS"/>
    <property type="match status" value="1"/>
</dbReference>
<proteinExistence type="inferred from homology"/>
<name>A0A1D2QT36_9GAMM</name>
<keyword evidence="4" id="KW-1005">Bacterial flagellum biogenesis</keyword>
<dbReference type="Pfam" id="PF02561">
    <property type="entry name" value="FliS"/>
    <property type="match status" value="1"/>
</dbReference>
<dbReference type="InterPro" id="IPR036584">
    <property type="entry name" value="FliS_sf"/>
</dbReference>
<comment type="caution">
    <text evidence="6">The sequence shown here is derived from an EMBL/GenBank/DDBJ whole genome shotgun (WGS) entry which is preliminary data.</text>
</comment>
<evidence type="ECO:0000256" key="1">
    <source>
        <dbReference type="ARBA" id="ARBA00004514"/>
    </source>
</evidence>
<accession>A0A1D2QT36</accession>
<keyword evidence="3" id="KW-0963">Cytoplasm</keyword>
<dbReference type="EMBL" id="MDLC01000005">
    <property type="protein sequence ID" value="ODS24752.1"/>
    <property type="molecule type" value="Genomic_DNA"/>
</dbReference>
<reference evidence="6 7" key="1">
    <citation type="journal article" date="2016" name="Appl. Environ. Microbiol.">
        <title>Lack of Overt Genome Reduction in the Bryostatin-Producing Bryozoan Symbiont "Candidatus Endobugula sertula".</title>
        <authorList>
            <person name="Miller I.J."/>
            <person name="Vanee N."/>
            <person name="Fong S.S."/>
            <person name="Lim-Fong G.E."/>
            <person name="Kwan J.C."/>
        </authorList>
    </citation>
    <scope>NUCLEOTIDE SEQUENCE [LARGE SCALE GENOMIC DNA]</scope>
    <source>
        <strain evidence="6">AB1-4</strain>
    </source>
</reference>
<keyword evidence="5" id="KW-0143">Chaperone</keyword>
<dbReference type="GO" id="GO:0044780">
    <property type="term" value="P:bacterial-type flagellum assembly"/>
    <property type="evidence" value="ECO:0007669"/>
    <property type="project" value="InterPro"/>
</dbReference>
<comment type="similarity">
    <text evidence="2">Belongs to the FliS family.</text>
</comment>
<dbReference type="Proteomes" id="UP000242502">
    <property type="component" value="Unassembled WGS sequence"/>
</dbReference>
<dbReference type="GO" id="GO:0071973">
    <property type="term" value="P:bacterial-type flagellum-dependent cell motility"/>
    <property type="evidence" value="ECO:0007669"/>
    <property type="project" value="TreeGrafter"/>
</dbReference>
<dbReference type="Gene3D" id="1.20.120.340">
    <property type="entry name" value="Flagellar protein FliS"/>
    <property type="match status" value="1"/>
</dbReference>
<dbReference type="GO" id="GO:0005829">
    <property type="term" value="C:cytosol"/>
    <property type="evidence" value="ECO:0007669"/>
    <property type="project" value="UniProtKB-SubCell"/>
</dbReference>
<evidence type="ECO:0000256" key="2">
    <source>
        <dbReference type="ARBA" id="ARBA00008787"/>
    </source>
</evidence>
<comment type="subcellular location">
    <subcellularLocation>
        <location evidence="1">Cytoplasm</location>
        <location evidence="1">Cytosol</location>
    </subcellularLocation>
</comment>
<dbReference type="InterPro" id="IPR003713">
    <property type="entry name" value="FliS"/>
</dbReference>
<evidence type="ECO:0000256" key="5">
    <source>
        <dbReference type="ARBA" id="ARBA00023186"/>
    </source>
</evidence>
<evidence type="ECO:0000313" key="6">
    <source>
        <dbReference type="EMBL" id="ODS24752.1"/>
    </source>
</evidence>
<dbReference type="CDD" id="cd16098">
    <property type="entry name" value="FliS"/>
    <property type="match status" value="1"/>
</dbReference>
<dbReference type="STRING" id="62101.AB835_02275"/>
<dbReference type="PANTHER" id="PTHR34773:SF1">
    <property type="entry name" value="FLAGELLAR SECRETION CHAPERONE FLIS"/>
    <property type="match status" value="1"/>
</dbReference>
<dbReference type="PIRSF" id="PIRSF039090">
    <property type="entry name" value="Flis"/>
    <property type="match status" value="1"/>
</dbReference>
<dbReference type="SUPFAM" id="SSF101116">
    <property type="entry name" value="Flagellar export chaperone FliS"/>
    <property type="match status" value="1"/>
</dbReference>
<evidence type="ECO:0000256" key="3">
    <source>
        <dbReference type="ARBA" id="ARBA00022490"/>
    </source>
</evidence>